<reference evidence="2 3" key="1">
    <citation type="submission" date="2016-08" db="EMBL/GenBank/DDBJ databases">
        <title>Hymenobacter coccineus sp. nov., Hymenobacter lapidarius sp. nov. and Hymenobacter glacialis sp. nov., isolated from Antarctic soil.</title>
        <authorList>
            <person name="Sedlacek I."/>
            <person name="Kralova S."/>
            <person name="Kyrova K."/>
            <person name="Maslanova I."/>
            <person name="Stankova E."/>
            <person name="Vrbovska V."/>
            <person name="Nemec M."/>
            <person name="Bartak M."/>
            <person name="Svec P."/>
            <person name="Busse H.-J."/>
            <person name="Pantucek R."/>
        </authorList>
    </citation>
    <scope>NUCLEOTIDE SEQUENCE [LARGE SCALE GENOMIC DNA]</scope>
    <source>
        <strain evidence="2 3">CCM 8643</strain>
    </source>
</reference>
<dbReference type="AlphaFoldDB" id="A0A1G1T0L8"/>
<dbReference type="EMBL" id="MDZB01000120">
    <property type="protein sequence ID" value="OGX84386.1"/>
    <property type="molecule type" value="Genomic_DNA"/>
</dbReference>
<feature type="chain" id="PRO_5009578740" description="LemA family protein" evidence="1">
    <location>
        <begin position="24"/>
        <end position="206"/>
    </location>
</feature>
<dbReference type="STRING" id="1908237.BEN47_03225"/>
<evidence type="ECO:0000256" key="1">
    <source>
        <dbReference type="SAM" id="SignalP"/>
    </source>
</evidence>
<accession>A0A1G1T0L8</accession>
<proteinExistence type="predicted"/>
<feature type="signal peptide" evidence="1">
    <location>
        <begin position="1"/>
        <end position="23"/>
    </location>
</feature>
<dbReference type="PROSITE" id="PS51257">
    <property type="entry name" value="PROKAR_LIPOPROTEIN"/>
    <property type="match status" value="1"/>
</dbReference>
<evidence type="ECO:0008006" key="4">
    <source>
        <dbReference type="Google" id="ProtNLM"/>
    </source>
</evidence>
<protein>
    <recommendedName>
        <fullName evidence="4">LemA family protein</fullName>
    </recommendedName>
</protein>
<name>A0A1G1T0L8_9BACT</name>
<evidence type="ECO:0000313" key="3">
    <source>
        <dbReference type="Proteomes" id="UP000176294"/>
    </source>
</evidence>
<dbReference type="Proteomes" id="UP000176294">
    <property type="component" value="Unassembled WGS sequence"/>
</dbReference>
<keyword evidence="1" id="KW-0732">Signal</keyword>
<gene>
    <name evidence="2" type="ORF">BEN47_03225</name>
</gene>
<organism evidence="2 3">
    <name type="scientific">Hymenobacter lapidarius</name>
    <dbReference type="NCBI Taxonomy" id="1908237"/>
    <lineage>
        <taxon>Bacteria</taxon>
        <taxon>Pseudomonadati</taxon>
        <taxon>Bacteroidota</taxon>
        <taxon>Cytophagia</taxon>
        <taxon>Cytophagales</taxon>
        <taxon>Hymenobacteraceae</taxon>
        <taxon>Hymenobacter</taxon>
    </lineage>
</organism>
<comment type="caution">
    <text evidence="2">The sequence shown here is derived from an EMBL/GenBank/DDBJ whole genome shotgun (WGS) entry which is preliminary data.</text>
</comment>
<keyword evidence="3" id="KW-1185">Reference proteome</keyword>
<evidence type="ECO:0000313" key="2">
    <source>
        <dbReference type="EMBL" id="OGX84386.1"/>
    </source>
</evidence>
<sequence>MPKTMISSVKTAVVVLMITGGCAASCKRDATKTAVLDPASAAAVKTQFDVLRDSVDVKWRNMTESDDQKIAVTRLLLREIKNQPGINAAQLQGLERANTRLKTRRYTQQTMANSDLIDQYDTAQDSLLRAVYPVAAPNDNAPTENARNFVEGLRQLDEGVVGFRLQYDRAASQYNTYLQLHQTELQSLGGKYADLKKLPLFTIGAN</sequence>